<organism evidence="3 4">
    <name type="scientific">Epicoccum nigrum</name>
    <name type="common">Soil fungus</name>
    <name type="synonym">Epicoccum purpurascens</name>
    <dbReference type="NCBI Taxonomy" id="105696"/>
    <lineage>
        <taxon>Eukaryota</taxon>
        <taxon>Fungi</taxon>
        <taxon>Dikarya</taxon>
        <taxon>Ascomycota</taxon>
        <taxon>Pezizomycotina</taxon>
        <taxon>Dothideomycetes</taxon>
        <taxon>Pleosporomycetidae</taxon>
        <taxon>Pleosporales</taxon>
        <taxon>Pleosporineae</taxon>
        <taxon>Didymellaceae</taxon>
        <taxon>Epicoccum</taxon>
    </lineage>
</organism>
<dbReference type="Proteomes" id="UP000193240">
    <property type="component" value="Unassembled WGS sequence"/>
</dbReference>
<evidence type="ECO:0000313" key="3">
    <source>
        <dbReference type="EMBL" id="OSS54514.1"/>
    </source>
</evidence>
<evidence type="ECO:0000256" key="1">
    <source>
        <dbReference type="SAM" id="MobiDB-lite"/>
    </source>
</evidence>
<dbReference type="EMBL" id="KZ107838">
    <property type="protein sequence ID" value="OSS54514.1"/>
    <property type="molecule type" value="Genomic_DNA"/>
</dbReference>
<dbReference type="SUPFAM" id="SSF56349">
    <property type="entry name" value="DNA breaking-rejoining enzymes"/>
    <property type="match status" value="1"/>
</dbReference>
<protein>
    <recommendedName>
        <fullName evidence="2">C2H2-type domain-containing protein</fullName>
    </recommendedName>
</protein>
<evidence type="ECO:0000259" key="2">
    <source>
        <dbReference type="SMART" id="SM00355"/>
    </source>
</evidence>
<name>A0A1Y2MEF9_EPING</name>
<feature type="domain" description="C2H2-type" evidence="2">
    <location>
        <begin position="346"/>
        <end position="371"/>
    </location>
</feature>
<feature type="region of interest" description="Disordered" evidence="1">
    <location>
        <begin position="523"/>
        <end position="547"/>
    </location>
</feature>
<sequence>MVLILALRSGNTEAFTFSDIYRNAAAHPGNIVEWLHPDKPVICAFNIRSGIDWSKLAPVQKANRSLQRALDIMGLADKVSISAHQLRHGFASDLTMTKPNVTGHSRDQISDALAHSGFTRTNTDTVLTYSRMYSAEDTWTARLDLTPRQANFSELVASTGSASNMSLKRAVQDDEGEGPRRRRPRTVISVPHGEDDEADVEESGEKIHEFDIDDIIQPQQDEAPEDGDIIEILSQPMTSEATNASGKLTAALTSTRDEFVDVFSGVNIVRAPHKGGSYLEYAKRCGNDSSNSVDKMTKYMVYCAYAPNGCSYSAPDIHQLQSHQIVCRFMNAAYQDPKKDRPIERFGCPYEGCDKNYGGQREVESHIIRKHKYTQCWVDKCAERKIFAGEDALLIHFRTAHPAKGRLHPTIPDQTDAKLECPIDGCEAQFNHCLSKNNYTNPNFLSHLLIKHGVDDEAERKKLQPTWAGNPCFHPNCESEICYPGSKQGRADYEKHLSLAHGVHDSDLFEYTWARVRGKVLPQRPAEDKARAPRTRRRPAIIEDGDE</sequence>
<dbReference type="InterPro" id="IPR011010">
    <property type="entry name" value="DNA_brk_join_enz"/>
</dbReference>
<accession>A0A1Y2MEF9</accession>
<reference evidence="3 4" key="1">
    <citation type="journal article" date="2017" name="Genome Announc.">
        <title>Genome sequence of the saprophytic ascomycete Epicoccum nigrum ICMP 19927 strain isolated from New Zealand.</title>
        <authorList>
            <person name="Fokin M."/>
            <person name="Fleetwood D."/>
            <person name="Weir B.S."/>
            <person name="Villas-Boas S.G."/>
        </authorList>
    </citation>
    <scope>NUCLEOTIDE SEQUENCE [LARGE SCALE GENOMIC DNA]</scope>
    <source>
        <strain evidence="3 4">ICMP 19927</strain>
    </source>
</reference>
<dbReference type="GO" id="GO:0003677">
    <property type="term" value="F:DNA binding"/>
    <property type="evidence" value="ECO:0007669"/>
    <property type="project" value="InterPro"/>
</dbReference>
<gene>
    <name evidence="3" type="ORF">B5807_00053</name>
</gene>
<feature type="domain" description="C2H2-type" evidence="2">
    <location>
        <begin position="374"/>
        <end position="401"/>
    </location>
</feature>
<keyword evidence="4" id="KW-1185">Reference proteome</keyword>
<dbReference type="SMART" id="SM00355">
    <property type="entry name" value="ZnF_C2H2"/>
    <property type="match status" value="3"/>
</dbReference>
<proteinExistence type="predicted"/>
<dbReference type="InterPro" id="IPR013087">
    <property type="entry name" value="Znf_C2H2_type"/>
</dbReference>
<feature type="region of interest" description="Disordered" evidence="1">
    <location>
        <begin position="163"/>
        <end position="200"/>
    </location>
</feature>
<evidence type="ECO:0000313" key="4">
    <source>
        <dbReference type="Proteomes" id="UP000193240"/>
    </source>
</evidence>
<dbReference type="AlphaFoldDB" id="A0A1Y2MEF9"/>
<dbReference type="InParanoid" id="A0A1Y2MEF9"/>
<feature type="domain" description="C2H2-type" evidence="2">
    <location>
        <begin position="419"/>
        <end position="452"/>
    </location>
</feature>